<dbReference type="EMBL" id="CP139558">
    <property type="protein sequence ID" value="WPU97192.1"/>
    <property type="molecule type" value="Genomic_DNA"/>
</dbReference>
<keyword evidence="2" id="KW-1185">Reference proteome</keyword>
<proteinExistence type="predicted"/>
<reference evidence="1 2" key="1">
    <citation type="submission" date="2023-11" db="EMBL/GenBank/DDBJ databases">
        <title>Analysis of the Genomes of Mucilaginibacter gossypii cycad 4 and M. sabulilitoris SNA2: microbes with the potential for plant growth promotion.</title>
        <authorList>
            <person name="Hirsch A.M."/>
            <person name="Humm E."/>
            <person name="Rubbi M."/>
            <person name="Del Vecchio G."/>
            <person name="Ha S.M."/>
            <person name="Pellegrini M."/>
            <person name="Gunsalus R.P."/>
        </authorList>
    </citation>
    <scope>NUCLEOTIDE SEQUENCE [LARGE SCALE GENOMIC DNA]</scope>
    <source>
        <strain evidence="1 2">SNA2</strain>
    </source>
</reference>
<accession>A0ABZ0TXD7</accession>
<name>A0ABZ0TXD7_9SPHI</name>
<protein>
    <submittedName>
        <fullName evidence="1">GAF domain-containing protein</fullName>
    </submittedName>
</protein>
<evidence type="ECO:0000313" key="2">
    <source>
        <dbReference type="Proteomes" id="UP001324380"/>
    </source>
</evidence>
<gene>
    <name evidence="1" type="ORF">SNE25_18845</name>
</gene>
<dbReference type="Proteomes" id="UP001324380">
    <property type="component" value="Chromosome"/>
</dbReference>
<dbReference type="RefSeq" id="WP_321566272.1">
    <property type="nucleotide sequence ID" value="NZ_CP139558.1"/>
</dbReference>
<sequence length="804" mass="94023">MVPVSFNSFQVLIEGKFYNDMHTEVLDINKGECTYCLVDTCLSFNPFVEHLHERVRTEKTLKSEFYKYVLDKFERDTCIDLDMHPENAENYREMLELIYSILTPPILNEKEFFWALSTPVPDKIFFSTDAFYEFHTNHHSGLHAVNIGKGELFSQRQKRFIYNLILERFYGFSTVTKNELLFAYTDPESNLSRYYNIQTNSQFVNIKLNGELPEINFDTVEPYINDYEGIEKLEEMLPLSNFKFEGFTVITLTDVTLPHALESIRNELVNHSNKEKEQYSLVLESLKILSENPAIEFGLLPFLTVNNKLIFDTNECSQSVLISSAKEFSLAEETFYAITEDYKQNPRPVFFRSLTDEKVLKHPFLNVLKQSGIKSYGIFPVYYNKKMAGIMEVYSYEEILLYEKLLSKLQTAIPLIAQLLQNSIDQFAARIESVIKDKFTSLQPSVQWKFNEVAWNYLKKGSKKKKNQDIETIVFDNVYPLFGAVDIRNSTIERNSALQEDLKALLTIIMETLTVLKGHIHLPLIDRLIYKCEEWFEKVNGFITTNDELMLDTFLHDEVNPFLNHFRQNYPDERVIIDRYFDALEEENGLSFANRRNLETSMQLVNTSINHYLEQVQEDVQESFPCYFEKFRTDGVEYDIYIGQSIAPDKVFDVLYLKNIRLWQLKSMAEIAKITYGLADQLSRPLQTTQLIFIHSNPIDISFRNDERRFDVEGAYNIRYEVVKKRIDKVLIAGTVERLTQPGKIAMVYFNQPEAAEYQEYIKYLQEQNILTDDLEFLELEELQGVTGLKALRVGVNYEIALEK</sequence>
<organism evidence="1 2">
    <name type="scientific">Mucilaginibacter sabulilitoris</name>
    <dbReference type="NCBI Taxonomy" id="1173583"/>
    <lineage>
        <taxon>Bacteria</taxon>
        <taxon>Pseudomonadati</taxon>
        <taxon>Bacteroidota</taxon>
        <taxon>Sphingobacteriia</taxon>
        <taxon>Sphingobacteriales</taxon>
        <taxon>Sphingobacteriaceae</taxon>
        <taxon>Mucilaginibacter</taxon>
    </lineage>
</organism>
<evidence type="ECO:0000313" key="1">
    <source>
        <dbReference type="EMBL" id="WPU97192.1"/>
    </source>
</evidence>